<dbReference type="InterPro" id="IPR036291">
    <property type="entry name" value="NAD(P)-bd_dom_sf"/>
</dbReference>
<dbReference type="Pfam" id="PF22725">
    <property type="entry name" value="GFO_IDH_MocA_C3"/>
    <property type="match status" value="1"/>
</dbReference>
<accession>A0A1Y5TKN0</accession>
<dbReference type="EMBL" id="FWFS01000011">
    <property type="protein sequence ID" value="SLN64243.1"/>
    <property type="molecule type" value="Genomic_DNA"/>
</dbReference>
<dbReference type="RefSeq" id="WP_085837755.1">
    <property type="nucleotide sequence ID" value="NZ_FWFS01000011.1"/>
</dbReference>
<keyword evidence="3" id="KW-0560">Oxidoreductase</keyword>
<evidence type="ECO:0000313" key="4">
    <source>
        <dbReference type="Proteomes" id="UP000193862"/>
    </source>
</evidence>
<dbReference type="EC" id="1.1.99.28" evidence="3"/>
<dbReference type="Pfam" id="PF01408">
    <property type="entry name" value="GFO_IDH_MocA"/>
    <property type="match status" value="1"/>
</dbReference>
<dbReference type="Gene3D" id="3.40.50.720">
    <property type="entry name" value="NAD(P)-binding Rossmann-like Domain"/>
    <property type="match status" value="1"/>
</dbReference>
<dbReference type="Proteomes" id="UP000193862">
    <property type="component" value="Unassembled WGS sequence"/>
</dbReference>
<dbReference type="GO" id="GO:0047061">
    <property type="term" value="F:glucose-fructose oxidoreductase activity"/>
    <property type="evidence" value="ECO:0007669"/>
    <property type="project" value="UniProtKB-EC"/>
</dbReference>
<reference evidence="3 4" key="1">
    <citation type="submission" date="2017-03" db="EMBL/GenBank/DDBJ databases">
        <authorList>
            <person name="Afonso C.L."/>
            <person name="Miller P.J."/>
            <person name="Scott M.A."/>
            <person name="Spackman E."/>
            <person name="Goraichik I."/>
            <person name="Dimitrov K.M."/>
            <person name="Suarez D.L."/>
            <person name="Swayne D.E."/>
        </authorList>
    </citation>
    <scope>NUCLEOTIDE SEQUENCE [LARGE SCALE GENOMIC DNA]</scope>
    <source>
        <strain evidence="3 4">CECT 8620</strain>
    </source>
</reference>
<dbReference type="GO" id="GO:0000166">
    <property type="term" value="F:nucleotide binding"/>
    <property type="evidence" value="ECO:0007669"/>
    <property type="project" value="InterPro"/>
</dbReference>
<sequence>MQRLKLGMVGGGQGAFIGGVHRIAARLDGQWDLVAGALSSDSARAQASANDLGIAPDRAYTDFHEMAKAEAARADGIDAVAVVTPNHMHAAPVIAFLKAGIHVICDKPLAATPEDAAAIAQAAATSSAQFFLTHNYTAYPLIRQAREMVARGDLGDIRLVQVEYAQDWLSEPLDNKQAAWRTDPARSGAGGCIGDIGTHAYNLASYVSGMAATQVAADLDAFVEGRRVDDNVHVLLRYGNGAKGMLWASQVAVGNENALRLRVYGSQGGLEWDQEVPNTLRFTPFGAPTRTLTRAGAGGTAAGTRHLRTPAGHPEGYLEAFATLYSEAAIVIRAAKSGQSPDAQAHVPDLTDGLAGMDFIAACLSSSSNDARWVSLTGAAT</sequence>
<dbReference type="InterPro" id="IPR055170">
    <property type="entry name" value="GFO_IDH_MocA-like_dom"/>
</dbReference>
<dbReference type="Gene3D" id="3.30.360.10">
    <property type="entry name" value="Dihydrodipicolinate Reductase, domain 2"/>
    <property type="match status" value="1"/>
</dbReference>
<feature type="domain" description="GFO/IDH/MocA-like oxidoreductase" evidence="2">
    <location>
        <begin position="142"/>
        <end position="271"/>
    </location>
</feature>
<evidence type="ECO:0000259" key="2">
    <source>
        <dbReference type="Pfam" id="PF22725"/>
    </source>
</evidence>
<dbReference type="SUPFAM" id="SSF51735">
    <property type="entry name" value="NAD(P)-binding Rossmann-fold domains"/>
    <property type="match status" value="1"/>
</dbReference>
<proteinExistence type="predicted"/>
<keyword evidence="4" id="KW-1185">Reference proteome</keyword>
<dbReference type="PANTHER" id="PTHR43708:SF3">
    <property type="entry name" value="OXIDOREDUCTASE"/>
    <property type="match status" value="1"/>
</dbReference>
<gene>
    <name evidence="3" type="primary">gfo_5</name>
    <name evidence="3" type="ORF">AQS8620_02958</name>
</gene>
<feature type="domain" description="Gfo/Idh/MocA-like oxidoreductase N-terminal" evidence="1">
    <location>
        <begin position="5"/>
        <end position="133"/>
    </location>
</feature>
<evidence type="ECO:0000313" key="3">
    <source>
        <dbReference type="EMBL" id="SLN64243.1"/>
    </source>
</evidence>
<organism evidence="3 4">
    <name type="scientific">Aquimixticola soesokkakensis</name>
    <dbReference type="NCBI Taxonomy" id="1519096"/>
    <lineage>
        <taxon>Bacteria</taxon>
        <taxon>Pseudomonadati</taxon>
        <taxon>Pseudomonadota</taxon>
        <taxon>Alphaproteobacteria</taxon>
        <taxon>Rhodobacterales</taxon>
        <taxon>Paracoccaceae</taxon>
        <taxon>Aquimixticola</taxon>
    </lineage>
</organism>
<dbReference type="PANTHER" id="PTHR43708">
    <property type="entry name" value="CONSERVED EXPRESSED OXIDOREDUCTASE (EUROFUNG)"/>
    <property type="match status" value="1"/>
</dbReference>
<dbReference type="InterPro" id="IPR000683">
    <property type="entry name" value="Gfo/Idh/MocA-like_OxRdtase_N"/>
</dbReference>
<dbReference type="InterPro" id="IPR051317">
    <property type="entry name" value="Gfo/Idh/MocA_oxidoreduct"/>
</dbReference>
<protein>
    <submittedName>
        <fullName evidence="3">Glucose--fructose oxidoreductase</fullName>
        <ecNumber evidence="3">1.1.99.28</ecNumber>
    </submittedName>
</protein>
<name>A0A1Y5TKN0_9RHOB</name>
<dbReference type="AlphaFoldDB" id="A0A1Y5TKN0"/>
<dbReference type="OrthoDB" id="9815825at2"/>
<dbReference type="SUPFAM" id="SSF55347">
    <property type="entry name" value="Glyceraldehyde-3-phosphate dehydrogenase-like, C-terminal domain"/>
    <property type="match status" value="1"/>
</dbReference>
<evidence type="ECO:0000259" key="1">
    <source>
        <dbReference type="Pfam" id="PF01408"/>
    </source>
</evidence>